<evidence type="ECO:0000313" key="1">
    <source>
        <dbReference type="EMBL" id="MQY19556.1"/>
    </source>
</evidence>
<accession>A0A7K0D1G4</accession>
<dbReference type="Proteomes" id="UP000438448">
    <property type="component" value="Unassembled WGS sequence"/>
</dbReference>
<dbReference type="SUPFAM" id="SSF140453">
    <property type="entry name" value="EsxAB dimer-like"/>
    <property type="match status" value="1"/>
</dbReference>
<comment type="caution">
    <text evidence="1">The sequence shown here is derived from an EMBL/GenBank/DDBJ whole genome shotgun (WGS) entry which is preliminary data.</text>
</comment>
<evidence type="ECO:0000313" key="2">
    <source>
        <dbReference type="Proteomes" id="UP000438448"/>
    </source>
</evidence>
<dbReference type="Gene3D" id="1.10.287.1060">
    <property type="entry name" value="ESAT-6-like"/>
    <property type="match status" value="1"/>
</dbReference>
<dbReference type="AlphaFoldDB" id="A0A7K0D1G4"/>
<dbReference type="InterPro" id="IPR036689">
    <property type="entry name" value="ESAT-6-like_sf"/>
</dbReference>
<dbReference type="Pfam" id="PF06013">
    <property type="entry name" value="WXG100"/>
    <property type="match status" value="1"/>
</dbReference>
<protein>
    <submittedName>
        <fullName evidence="1">Uncharacterized protein</fullName>
    </submittedName>
</protein>
<reference evidence="1 2" key="1">
    <citation type="submission" date="2019-10" db="EMBL/GenBank/DDBJ databases">
        <title>Nocardia macrotermitis sp. nov. and Nocardia aurantia sp. nov., isolated from the gut of fungus growing-termite Macrotermes natalensis.</title>
        <authorList>
            <person name="Benndorf R."/>
            <person name="Schwitalla J."/>
            <person name="Martin K."/>
            <person name="De Beer W."/>
            <person name="Kaster A.-K."/>
            <person name="Vollmers J."/>
            <person name="Poulsen M."/>
            <person name="Beemelmanns C."/>
        </authorList>
    </citation>
    <scope>NUCLEOTIDE SEQUENCE [LARGE SCALE GENOMIC DNA]</scope>
    <source>
        <strain evidence="1 2">RB20</strain>
    </source>
</reference>
<dbReference type="RefSeq" id="WP_153410387.1">
    <property type="nucleotide sequence ID" value="NZ_WEGK01000005.1"/>
</dbReference>
<name>A0A7K0D1G4_9NOCA</name>
<gene>
    <name evidence="1" type="ORF">NRB20_26460</name>
</gene>
<organism evidence="1 2">
    <name type="scientific">Nocardia macrotermitis</name>
    <dbReference type="NCBI Taxonomy" id="2585198"/>
    <lineage>
        <taxon>Bacteria</taxon>
        <taxon>Bacillati</taxon>
        <taxon>Actinomycetota</taxon>
        <taxon>Actinomycetes</taxon>
        <taxon>Mycobacteriales</taxon>
        <taxon>Nocardiaceae</taxon>
        <taxon>Nocardia</taxon>
    </lineage>
</organism>
<keyword evidence="2" id="KW-1185">Reference proteome</keyword>
<proteinExistence type="predicted"/>
<dbReference type="InterPro" id="IPR010310">
    <property type="entry name" value="T7SS_ESAT-6-like"/>
</dbReference>
<sequence length="99" mass="10894">MSDILYDPATMNTLYDDLNHSGSQLRSEGSNLEDQAKAFNSALQGDNANQGFHATYTKWADEFDNHLQVLDQLQQSVEDALHRALAADSAVGQGFDVSF</sequence>
<dbReference type="EMBL" id="WEGK01000005">
    <property type="protein sequence ID" value="MQY19556.1"/>
    <property type="molecule type" value="Genomic_DNA"/>
</dbReference>
<dbReference type="OrthoDB" id="4553347at2"/>